<dbReference type="Pfam" id="PF05605">
    <property type="entry name" value="zf-Di19"/>
    <property type="match status" value="1"/>
</dbReference>
<dbReference type="InterPro" id="IPR027935">
    <property type="entry name" value="Di19_C"/>
</dbReference>
<comment type="similarity">
    <text evidence="1">Belongs to the Di19 family.</text>
</comment>
<accession>A0A1S2Z6E8</accession>
<dbReference type="Proteomes" id="UP000087171">
    <property type="component" value="Unplaced"/>
</dbReference>
<dbReference type="InterPro" id="IPR033347">
    <property type="entry name" value="Di19"/>
</dbReference>
<dbReference type="Pfam" id="PF14571">
    <property type="entry name" value="Di19_C"/>
    <property type="match status" value="1"/>
</dbReference>
<proteinExistence type="inferred from homology"/>
<dbReference type="InterPro" id="IPR008598">
    <property type="entry name" value="Di19_Zn-bd"/>
</dbReference>
<dbReference type="GeneID" id="101502330"/>
<dbReference type="KEGG" id="cam:101502330"/>
<sequence>MEKQSLLFYELRLLAPKGNNTFFTSFLTATNKQSSTKQNHHFHFTAQCSSSEQTKKQADIIIMDFHIMPSIHSSNRLSTLQPARLHSADDYSVIHYTDVDDVFQSDIRCPFCDFEIQVPLLCSDLEEEYCSSLNNVVCPVCEENLGKDTITQFAHSSSRKWGWKSEKSSIWSGNSAMFGKKLAAMGNKQESIPDPLLSPFVCNVPIPELNGIHQGEKSSLSKKDIDFHNVKRSATDDVEQDQQEQRLKAAFVQNLILSTIFE</sequence>
<organism evidence="4 5">
    <name type="scientific">Cicer arietinum</name>
    <name type="common">Chickpea</name>
    <name type="synonym">Garbanzo</name>
    <dbReference type="NCBI Taxonomy" id="3827"/>
    <lineage>
        <taxon>Eukaryota</taxon>
        <taxon>Viridiplantae</taxon>
        <taxon>Streptophyta</taxon>
        <taxon>Embryophyta</taxon>
        <taxon>Tracheophyta</taxon>
        <taxon>Spermatophyta</taxon>
        <taxon>Magnoliopsida</taxon>
        <taxon>eudicotyledons</taxon>
        <taxon>Gunneridae</taxon>
        <taxon>Pentapetalae</taxon>
        <taxon>rosids</taxon>
        <taxon>fabids</taxon>
        <taxon>Fabales</taxon>
        <taxon>Fabaceae</taxon>
        <taxon>Papilionoideae</taxon>
        <taxon>50 kb inversion clade</taxon>
        <taxon>NPAAA clade</taxon>
        <taxon>Hologalegina</taxon>
        <taxon>IRL clade</taxon>
        <taxon>Cicereae</taxon>
        <taxon>Cicer</taxon>
    </lineage>
</organism>
<dbReference type="PANTHER" id="PTHR31875">
    <property type="entry name" value="PROTEIN DEHYDRATION-INDUCED 19"/>
    <property type="match status" value="1"/>
</dbReference>
<reference evidence="5" key="1">
    <citation type="submission" date="2025-08" db="UniProtKB">
        <authorList>
            <consortium name="RefSeq"/>
        </authorList>
    </citation>
    <scope>IDENTIFICATION</scope>
    <source>
        <tissue evidence="5">Etiolated seedlings</tissue>
    </source>
</reference>
<feature type="domain" description="Di19 zinc-binding" evidence="2">
    <location>
        <begin position="106"/>
        <end position="155"/>
    </location>
</feature>
<dbReference type="RefSeq" id="XP_004515863.1">
    <property type="nucleotide sequence ID" value="XM_004515806.3"/>
</dbReference>
<protein>
    <submittedName>
        <fullName evidence="5">Protein DEHYDRATION-INDUCED 19 homolog 5-like</fullName>
    </submittedName>
</protein>
<dbReference type="PANTHER" id="PTHR31875:SF24">
    <property type="entry name" value="PROTEIN DEHYDRATION-INDUCED 19 HOMOLOG 5"/>
    <property type="match status" value="1"/>
</dbReference>
<evidence type="ECO:0000259" key="2">
    <source>
        <dbReference type="Pfam" id="PF05605"/>
    </source>
</evidence>
<evidence type="ECO:0000313" key="5">
    <source>
        <dbReference type="RefSeq" id="XP_004515863.1"/>
    </source>
</evidence>
<dbReference type="OrthoDB" id="9049620at2759"/>
<evidence type="ECO:0000313" key="4">
    <source>
        <dbReference type="Proteomes" id="UP000087171"/>
    </source>
</evidence>
<dbReference type="PaxDb" id="3827-XP_004515863.1"/>
<feature type="domain" description="Di19 C-terminal" evidence="3">
    <location>
        <begin position="187"/>
        <end position="260"/>
    </location>
</feature>
<dbReference type="eggNOG" id="ENOG502RY2K">
    <property type="taxonomic scope" value="Eukaryota"/>
</dbReference>
<gene>
    <name evidence="5" type="primary">LOC101502330</name>
</gene>
<name>A0A1S2Z6E8_CICAR</name>
<dbReference type="AlphaFoldDB" id="A0A1S2Z6E8"/>
<evidence type="ECO:0000259" key="3">
    <source>
        <dbReference type="Pfam" id="PF14571"/>
    </source>
</evidence>
<keyword evidence="4" id="KW-1185">Reference proteome</keyword>
<evidence type="ECO:0000256" key="1">
    <source>
        <dbReference type="ARBA" id="ARBA00007109"/>
    </source>
</evidence>
<dbReference type="STRING" id="3827.A0A1S2Z6E8"/>